<dbReference type="RefSeq" id="WP_023633396.1">
    <property type="nucleotide sequence ID" value="NZ_AYSF01000028.1"/>
</dbReference>
<proteinExistence type="predicted"/>
<protein>
    <submittedName>
        <fullName evidence="1">Uncharacterized protein</fullName>
    </submittedName>
</protein>
<gene>
    <name evidence="1" type="ORF">T260_02450</name>
</gene>
<dbReference type="Proteomes" id="UP000018339">
    <property type="component" value="Unassembled WGS sequence"/>
</dbReference>
<reference evidence="1 2" key="1">
    <citation type="journal article" date="2014" name="Genome Announc.">
        <title>Draft Genome Sequence of Geobacillus thermopakistaniensis Strain MAS1.</title>
        <authorList>
            <person name="Siddiqui M.A."/>
            <person name="Rashid N."/>
            <person name="Ayyampalayam S."/>
            <person name="Whitman W.B."/>
        </authorList>
    </citation>
    <scope>NUCLEOTIDE SEQUENCE [LARGE SCALE GENOMIC DNA]</scope>
    <source>
        <strain evidence="1 2">MAS1</strain>
    </source>
</reference>
<evidence type="ECO:0000313" key="1">
    <source>
        <dbReference type="EMBL" id="ESU73503.1"/>
    </source>
</evidence>
<dbReference type="AlphaFoldDB" id="A0A7U9JDH2"/>
<keyword evidence="2" id="KW-1185">Reference proteome</keyword>
<comment type="caution">
    <text evidence="1">The sequence shown here is derived from an EMBL/GenBank/DDBJ whole genome shotgun (WGS) entry which is preliminary data.</text>
</comment>
<dbReference type="EMBL" id="AYSF01000028">
    <property type="protein sequence ID" value="ESU73503.1"/>
    <property type="molecule type" value="Genomic_DNA"/>
</dbReference>
<organism evidence="1 2">
    <name type="scientific">Geobacillus thermopakistaniensis (strain MAS1)</name>
    <dbReference type="NCBI Taxonomy" id="1408282"/>
    <lineage>
        <taxon>Bacteria</taxon>
        <taxon>Bacillati</taxon>
        <taxon>Bacillota</taxon>
        <taxon>Bacilli</taxon>
        <taxon>Bacillales</taxon>
        <taxon>Anoxybacillaceae</taxon>
        <taxon>Geobacillus</taxon>
    </lineage>
</organism>
<sequence>MNVNFEQRCKELYQKEVAFFKEADIDIKHDYIIHENICSLDIFILIVDLGSMVFIKYSFNKNNLEDVKRKEHIVSPGSADVLRRLLTNE</sequence>
<accession>A0A7U9JDH2</accession>
<name>A0A7U9JDH2_GEOTM</name>
<evidence type="ECO:0000313" key="2">
    <source>
        <dbReference type="Proteomes" id="UP000018339"/>
    </source>
</evidence>